<dbReference type="OrthoDB" id="9784230at2"/>
<dbReference type="SUPFAM" id="SSF53822">
    <property type="entry name" value="Periplasmic binding protein-like I"/>
    <property type="match status" value="1"/>
</dbReference>
<keyword evidence="3" id="KW-1003">Cell membrane</keyword>
<proteinExistence type="inferred from homology"/>
<evidence type="ECO:0000256" key="4">
    <source>
        <dbReference type="ARBA" id="ARBA00022729"/>
    </source>
</evidence>
<evidence type="ECO:0000313" key="9">
    <source>
        <dbReference type="EMBL" id="ASY16292.1"/>
    </source>
</evidence>
<feature type="signal peptide" evidence="7">
    <location>
        <begin position="1"/>
        <end position="23"/>
    </location>
</feature>
<dbReference type="GO" id="GO:0005886">
    <property type="term" value="C:plasma membrane"/>
    <property type="evidence" value="ECO:0007669"/>
    <property type="project" value="UniProtKB-SubCell"/>
</dbReference>
<dbReference type="EMBL" id="CP016773">
    <property type="protein sequence ID" value="ASY16292.1"/>
    <property type="molecule type" value="Genomic_DNA"/>
</dbReference>
<feature type="chain" id="PRO_5012648217" evidence="7">
    <location>
        <begin position="24"/>
        <end position="328"/>
    </location>
</feature>
<keyword evidence="5" id="KW-0472">Membrane</keyword>
<reference evidence="9 10" key="1">
    <citation type="submission" date="2016-07" db="EMBL/GenBank/DDBJ databases">
        <title>High microdiversification within the ubiquitous acI lineage of Actinobacteria.</title>
        <authorList>
            <person name="Neuenschwander S.M."/>
            <person name="Salcher M."/>
            <person name="Ghai R."/>
            <person name="Pernthaler J."/>
        </authorList>
    </citation>
    <scope>NUCLEOTIDE SEQUENCE [LARGE SCALE GENOMIC DNA]</scope>
    <source>
        <strain evidence="9">MMS-IA-56</strain>
    </source>
</reference>
<dbReference type="InterPro" id="IPR050957">
    <property type="entry name" value="BMP_lipoprotein"/>
</dbReference>
<dbReference type="PANTHER" id="PTHR34296:SF2">
    <property type="entry name" value="ABC TRANSPORTER GUANOSINE-BINDING PROTEIN NUPN"/>
    <property type="match status" value="1"/>
</dbReference>
<dbReference type="Pfam" id="PF02608">
    <property type="entry name" value="Bmp"/>
    <property type="match status" value="1"/>
</dbReference>
<accession>A0A249KHL7</accession>
<name>A0A249KHL7_9ACTN</name>
<dbReference type="CDD" id="cd06354">
    <property type="entry name" value="PBP1_PrnA-like"/>
    <property type="match status" value="1"/>
</dbReference>
<dbReference type="RefSeq" id="WP_095673875.1">
    <property type="nucleotide sequence ID" value="NZ_CP016773.1"/>
</dbReference>
<dbReference type="AlphaFoldDB" id="A0A249KHL7"/>
<comment type="subcellular location">
    <subcellularLocation>
        <location evidence="1">Cell membrane</location>
        <topology evidence="1">Lipid-anchor</topology>
    </subcellularLocation>
</comment>
<evidence type="ECO:0000256" key="2">
    <source>
        <dbReference type="ARBA" id="ARBA00008610"/>
    </source>
</evidence>
<dbReference type="Proteomes" id="UP000217215">
    <property type="component" value="Chromosome"/>
</dbReference>
<keyword evidence="6" id="KW-0449">Lipoprotein</keyword>
<dbReference type="PANTHER" id="PTHR34296">
    <property type="entry name" value="TRANSCRIPTIONAL ACTIVATOR PROTEIN MED"/>
    <property type="match status" value="1"/>
</dbReference>
<gene>
    <name evidence="9" type="ORF">A1sIA56_05235</name>
</gene>
<evidence type="ECO:0000259" key="8">
    <source>
        <dbReference type="Pfam" id="PF02608"/>
    </source>
</evidence>
<sequence>MKIRAAFIALLVGASLLSAPAQAATNLGVGVAYDIGGRGDKSFNDAAAAGLEKAQRQFDFKLDAVVTDGSSADREKRIRSLISKNCNPIIVIGSGYAPTLQALAVEFPNTQFAIINDASVAALNVTSVVFANVQGAYLAGYSAALISKTGKVAMIANPNQADLFKDGFSAGVFASKKKVVPIVKYVSGSYSVATTQVLDAGADVVFATTFGSDAEIFKSIVARNAKKKGSVLGLINIEPDQYITVTSATKKFLIASVVKRVDKAIYDVIALSVAKKQYLDILDADAGIYGRSYGITGGGIEFTVRSKELANVSDLINVAAATAEKIPA</sequence>
<evidence type="ECO:0000313" key="10">
    <source>
        <dbReference type="Proteomes" id="UP000217215"/>
    </source>
</evidence>
<evidence type="ECO:0000256" key="5">
    <source>
        <dbReference type="ARBA" id="ARBA00023136"/>
    </source>
</evidence>
<dbReference type="InterPro" id="IPR003760">
    <property type="entry name" value="PnrA-like"/>
</dbReference>
<comment type="similarity">
    <text evidence="2">Belongs to the BMP lipoprotein family.</text>
</comment>
<keyword evidence="10" id="KW-1185">Reference proteome</keyword>
<feature type="domain" description="ABC transporter substrate-binding protein PnrA-like" evidence="8">
    <location>
        <begin position="34"/>
        <end position="303"/>
    </location>
</feature>
<evidence type="ECO:0000256" key="6">
    <source>
        <dbReference type="ARBA" id="ARBA00023288"/>
    </source>
</evidence>
<protein>
    <submittedName>
        <fullName evidence="9">Basic membrane protein A and related proteins</fullName>
    </submittedName>
</protein>
<evidence type="ECO:0000256" key="3">
    <source>
        <dbReference type="ARBA" id="ARBA00022475"/>
    </source>
</evidence>
<dbReference type="KEGG" id="psuf:A1sIA56_05235"/>
<evidence type="ECO:0000256" key="7">
    <source>
        <dbReference type="SAM" id="SignalP"/>
    </source>
</evidence>
<dbReference type="Gene3D" id="3.40.50.2300">
    <property type="match status" value="2"/>
</dbReference>
<keyword evidence="4 7" id="KW-0732">Signal</keyword>
<organism evidence="9 10">
    <name type="scientific">Candidatus Planktophila sulfonica</name>
    <dbReference type="NCBI Taxonomy" id="1884904"/>
    <lineage>
        <taxon>Bacteria</taxon>
        <taxon>Bacillati</taxon>
        <taxon>Actinomycetota</taxon>
        <taxon>Actinomycetes</taxon>
        <taxon>Candidatus Nanopelagicales</taxon>
        <taxon>Candidatus Nanopelagicaceae</taxon>
        <taxon>Candidatus Planktophila</taxon>
    </lineage>
</organism>
<evidence type="ECO:0000256" key="1">
    <source>
        <dbReference type="ARBA" id="ARBA00004193"/>
    </source>
</evidence>
<dbReference type="InterPro" id="IPR028082">
    <property type="entry name" value="Peripla_BP_I"/>
</dbReference>